<feature type="domain" description="DUF5942" evidence="2">
    <location>
        <begin position="64"/>
        <end position="198"/>
    </location>
</feature>
<dbReference type="GO" id="GO:0016787">
    <property type="term" value="F:hydrolase activity"/>
    <property type="evidence" value="ECO:0007669"/>
    <property type="project" value="UniProtKB-KW"/>
</dbReference>
<accession>A0ABX8B7V9</accession>
<dbReference type="EMBL" id="CP072643">
    <property type="protein sequence ID" value="QUV95760.1"/>
    <property type="molecule type" value="Genomic_DNA"/>
</dbReference>
<keyword evidence="1" id="KW-0472">Membrane</keyword>
<gene>
    <name evidence="3" type="ORF">J8C05_13160</name>
</gene>
<keyword evidence="4" id="KW-1185">Reference proteome</keyword>
<protein>
    <submittedName>
        <fullName evidence="3">Metal-dependent hydrolase</fullName>
    </submittedName>
</protein>
<dbReference type="Proteomes" id="UP000677668">
    <property type="component" value="Chromosome 2"/>
</dbReference>
<feature type="transmembrane region" description="Helical" evidence="1">
    <location>
        <begin position="110"/>
        <end position="130"/>
    </location>
</feature>
<keyword evidence="1" id="KW-0812">Transmembrane</keyword>
<feature type="transmembrane region" description="Helical" evidence="1">
    <location>
        <begin position="6"/>
        <end position="26"/>
    </location>
</feature>
<organism evidence="3 4">
    <name type="scientific">Chloracidobacterium sp. N</name>
    <dbReference type="NCBI Taxonomy" id="2821540"/>
    <lineage>
        <taxon>Bacteria</taxon>
        <taxon>Pseudomonadati</taxon>
        <taxon>Acidobacteriota</taxon>
        <taxon>Terriglobia</taxon>
        <taxon>Terriglobales</taxon>
        <taxon>Acidobacteriaceae</taxon>
        <taxon>Chloracidobacterium</taxon>
        <taxon>Chloracidobacterium aggregatum</taxon>
    </lineage>
</organism>
<dbReference type="RefSeq" id="WP_211423964.1">
    <property type="nucleotide sequence ID" value="NZ_CP072643.1"/>
</dbReference>
<reference evidence="3 4" key="1">
    <citation type="submission" date="2021-03" db="EMBL/GenBank/DDBJ databases">
        <title>Genomic and phenotypic characterization of Chloracidobacterium isolates provides evidence for multiple species.</title>
        <authorList>
            <person name="Saini M.K."/>
            <person name="Costas A.M.G."/>
            <person name="Tank M."/>
            <person name="Bryant D.A."/>
        </authorList>
    </citation>
    <scope>NUCLEOTIDE SEQUENCE [LARGE SCALE GENOMIC DNA]</scope>
    <source>
        <strain evidence="3 4">N</strain>
    </source>
</reference>
<feature type="transmembrane region" description="Helical" evidence="1">
    <location>
        <begin position="177"/>
        <end position="195"/>
    </location>
</feature>
<keyword evidence="1" id="KW-1133">Transmembrane helix</keyword>
<proteinExistence type="predicted"/>
<dbReference type="Pfam" id="PF19366">
    <property type="entry name" value="DUF5942"/>
    <property type="match status" value="1"/>
</dbReference>
<feature type="transmembrane region" description="Helical" evidence="1">
    <location>
        <begin position="137"/>
        <end position="157"/>
    </location>
</feature>
<evidence type="ECO:0000313" key="3">
    <source>
        <dbReference type="EMBL" id="QUV95760.1"/>
    </source>
</evidence>
<evidence type="ECO:0000259" key="2">
    <source>
        <dbReference type="Pfam" id="PF19366"/>
    </source>
</evidence>
<evidence type="ECO:0000313" key="4">
    <source>
        <dbReference type="Proteomes" id="UP000677668"/>
    </source>
</evidence>
<feature type="transmembrane region" description="Helical" evidence="1">
    <location>
        <begin position="60"/>
        <end position="80"/>
    </location>
</feature>
<name>A0ABX8B7V9_9BACT</name>
<evidence type="ECO:0000256" key="1">
    <source>
        <dbReference type="SAM" id="Phobius"/>
    </source>
</evidence>
<keyword evidence="3" id="KW-0378">Hydrolase</keyword>
<sequence>MNPYFWNGLQHALAGLACAWGFFALAKKLKATASPRLEPASEAASARADADPSPVRLSQAGFWLALLMGSSALFFLPGHIDRPGTWADWLWQFTHYPVPDWDILWLGMPWHRWFLTHSVLIPLIVVGLTFEHRLWRAVGYGLAVGVASHLAWDAITQSPSTPIVFLPDAFLIRGDTARTWLLVQAALAFGLALLAERRHPMDT</sequence>
<dbReference type="InterPro" id="IPR045986">
    <property type="entry name" value="DUF5942"/>
</dbReference>